<evidence type="ECO:0000259" key="4">
    <source>
        <dbReference type="PROSITE" id="PS50949"/>
    </source>
</evidence>
<dbReference type="Gene3D" id="1.10.10.10">
    <property type="entry name" value="Winged helix-like DNA-binding domain superfamily/Winged helix DNA-binding domain"/>
    <property type="match status" value="1"/>
</dbReference>
<reference evidence="5 6" key="1">
    <citation type="submission" date="2016-10" db="EMBL/GenBank/DDBJ databases">
        <authorList>
            <person name="de Groot N.N."/>
        </authorList>
    </citation>
    <scope>NUCLEOTIDE SEQUENCE [LARGE SCALE GENOMIC DNA]</scope>
    <source>
        <strain evidence="5 6">LMG 24775</strain>
    </source>
</reference>
<dbReference type="PANTHER" id="PTHR43537">
    <property type="entry name" value="TRANSCRIPTIONAL REGULATOR, GNTR FAMILY"/>
    <property type="match status" value="1"/>
</dbReference>
<sequence>MNQMLRVPREETSLRQRTTQTLRTAILDGVFAPGQKLSERELCESLDVSRSCLRESLQHLQAEGLITIVPHRGPEVTDISVQEVRDIYEVRASLEGLASRGFALHASAGQRAALRAKLGELAVPAVASDKVALLAIKNQFYDVLIEGCGNLVAGQMLRQLNNRVTVLRRISMSQPGRLPQTLAELDAIVTAIEQGDADQAARLSAEHVQKASQGVLRAMAEKAGPAS</sequence>
<dbReference type="SMART" id="SM00895">
    <property type="entry name" value="FCD"/>
    <property type="match status" value="1"/>
</dbReference>
<dbReference type="SUPFAM" id="SSF48008">
    <property type="entry name" value="GntR ligand-binding domain-like"/>
    <property type="match status" value="1"/>
</dbReference>
<dbReference type="Gene3D" id="1.20.120.530">
    <property type="entry name" value="GntR ligand-binding domain-like"/>
    <property type="match status" value="1"/>
</dbReference>
<dbReference type="InterPro" id="IPR036388">
    <property type="entry name" value="WH-like_DNA-bd_sf"/>
</dbReference>
<dbReference type="PROSITE" id="PS50949">
    <property type="entry name" value="HTH_GNTR"/>
    <property type="match status" value="1"/>
</dbReference>
<feature type="domain" description="HTH gntR-type" evidence="4">
    <location>
        <begin position="12"/>
        <end position="79"/>
    </location>
</feature>
<accession>A0A1H3U382</accession>
<evidence type="ECO:0000256" key="1">
    <source>
        <dbReference type="ARBA" id="ARBA00023015"/>
    </source>
</evidence>
<protein>
    <submittedName>
        <fullName evidence="5">Transcriptional regulator, GntR family</fullName>
    </submittedName>
</protein>
<dbReference type="CDD" id="cd07377">
    <property type="entry name" value="WHTH_GntR"/>
    <property type="match status" value="1"/>
</dbReference>
<dbReference type="InterPro" id="IPR011711">
    <property type="entry name" value="GntR_C"/>
</dbReference>
<gene>
    <name evidence="5" type="ORF">SAMN05421547_13644</name>
</gene>
<keyword evidence="3" id="KW-0804">Transcription</keyword>
<dbReference type="GO" id="GO:0003700">
    <property type="term" value="F:DNA-binding transcription factor activity"/>
    <property type="evidence" value="ECO:0007669"/>
    <property type="project" value="InterPro"/>
</dbReference>
<dbReference type="GeneID" id="94693783"/>
<name>A0A1H3U382_9BURK</name>
<dbReference type="InterPro" id="IPR000524">
    <property type="entry name" value="Tscrpt_reg_HTH_GntR"/>
</dbReference>
<keyword evidence="2" id="KW-0238">DNA-binding</keyword>
<organism evidence="5 6">
    <name type="scientific">Delftia lacustris</name>
    <dbReference type="NCBI Taxonomy" id="558537"/>
    <lineage>
        <taxon>Bacteria</taxon>
        <taxon>Pseudomonadati</taxon>
        <taxon>Pseudomonadota</taxon>
        <taxon>Betaproteobacteria</taxon>
        <taxon>Burkholderiales</taxon>
        <taxon>Comamonadaceae</taxon>
        <taxon>Delftia</taxon>
    </lineage>
</organism>
<keyword evidence="1" id="KW-0805">Transcription regulation</keyword>
<dbReference type="Pfam" id="PF07729">
    <property type="entry name" value="FCD"/>
    <property type="match status" value="1"/>
</dbReference>
<dbReference type="SMART" id="SM00345">
    <property type="entry name" value="HTH_GNTR"/>
    <property type="match status" value="1"/>
</dbReference>
<dbReference type="SUPFAM" id="SSF46785">
    <property type="entry name" value="Winged helix' DNA-binding domain"/>
    <property type="match status" value="1"/>
</dbReference>
<dbReference type="Proteomes" id="UP000183417">
    <property type="component" value="Unassembled WGS sequence"/>
</dbReference>
<dbReference type="PANTHER" id="PTHR43537:SF24">
    <property type="entry name" value="GLUCONATE OPERON TRANSCRIPTIONAL REPRESSOR"/>
    <property type="match status" value="1"/>
</dbReference>
<dbReference type="AlphaFoldDB" id="A0A1H3U382"/>
<evidence type="ECO:0000313" key="5">
    <source>
        <dbReference type="EMBL" id="SDZ56923.1"/>
    </source>
</evidence>
<dbReference type="GO" id="GO:0003677">
    <property type="term" value="F:DNA binding"/>
    <property type="evidence" value="ECO:0007669"/>
    <property type="project" value="UniProtKB-KW"/>
</dbReference>
<dbReference type="Pfam" id="PF00392">
    <property type="entry name" value="GntR"/>
    <property type="match status" value="1"/>
</dbReference>
<evidence type="ECO:0000256" key="2">
    <source>
        <dbReference type="ARBA" id="ARBA00023125"/>
    </source>
</evidence>
<dbReference type="PRINTS" id="PR00035">
    <property type="entry name" value="HTHGNTR"/>
</dbReference>
<evidence type="ECO:0000313" key="6">
    <source>
        <dbReference type="Proteomes" id="UP000183417"/>
    </source>
</evidence>
<evidence type="ECO:0000256" key="3">
    <source>
        <dbReference type="ARBA" id="ARBA00023163"/>
    </source>
</evidence>
<dbReference type="InterPro" id="IPR008920">
    <property type="entry name" value="TF_FadR/GntR_C"/>
</dbReference>
<dbReference type="InterPro" id="IPR036390">
    <property type="entry name" value="WH_DNA-bd_sf"/>
</dbReference>
<dbReference type="RefSeq" id="WP_074923867.1">
    <property type="nucleotide sequence ID" value="NZ_CP141274.1"/>
</dbReference>
<dbReference type="EMBL" id="FNPE01000036">
    <property type="protein sequence ID" value="SDZ56923.1"/>
    <property type="molecule type" value="Genomic_DNA"/>
</dbReference>
<proteinExistence type="predicted"/>